<dbReference type="PANTHER" id="PTHR38166">
    <property type="entry name" value="C2H2-TYPE DOMAIN-CONTAINING PROTEIN-RELATED"/>
    <property type="match status" value="1"/>
</dbReference>
<feature type="compositionally biased region" description="Polar residues" evidence="2">
    <location>
        <begin position="601"/>
        <end position="613"/>
    </location>
</feature>
<feature type="region of interest" description="Disordered" evidence="2">
    <location>
        <begin position="178"/>
        <end position="212"/>
    </location>
</feature>
<keyword evidence="5" id="KW-1185">Reference proteome</keyword>
<evidence type="ECO:0000256" key="1">
    <source>
        <dbReference type="ARBA" id="ARBA00023242"/>
    </source>
</evidence>
<dbReference type="InterPro" id="IPR036864">
    <property type="entry name" value="Zn2-C6_fun-type_DNA-bd_sf"/>
</dbReference>
<dbReference type="Pfam" id="PF00172">
    <property type="entry name" value="Zn_clus"/>
    <property type="match status" value="1"/>
</dbReference>
<dbReference type="PANTHER" id="PTHR38166:SF1">
    <property type="entry name" value="C2H2-TYPE DOMAIN-CONTAINING PROTEIN"/>
    <property type="match status" value="1"/>
</dbReference>
<dbReference type="InterPro" id="IPR001138">
    <property type="entry name" value="Zn2Cys6_DnaBD"/>
</dbReference>
<keyword evidence="1" id="KW-0539">Nucleus</keyword>
<feature type="compositionally biased region" description="Polar residues" evidence="2">
    <location>
        <begin position="579"/>
        <end position="593"/>
    </location>
</feature>
<accession>A0A6A6T8X6</accession>
<proteinExistence type="predicted"/>
<dbReference type="Proteomes" id="UP000799324">
    <property type="component" value="Unassembled WGS sequence"/>
</dbReference>
<dbReference type="SUPFAM" id="SSF57701">
    <property type="entry name" value="Zn2/Cys6 DNA-binding domain"/>
    <property type="match status" value="1"/>
</dbReference>
<feature type="region of interest" description="Disordered" evidence="2">
    <location>
        <begin position="570"/>
        <end position="613"/>
    </location>
</feature>
<evidence type="ECO:0000313" key="5">
    <source>
        <dbReference type="Proteomes" id="UP000799324"/>
    </source>
</evidence>
<dbReference type="Gene3D" id="4.10.240.10">
    <property type="entry name" value="Zn(2)-C6 fungal-type DNA-binding domain"/>
    <property type="match status" value="1"/>
</dbReference>
<dbReference type="AlphaFoldDB" id="A0A6A6T8X6"/>
<dbReference type="CDD" id="cd00067">
    <property type="entry name" value="GAL4"/>
    <property type="match status" value="1"/>
</dbReference>
<dbReference type="SMART" id="SM00066">
    <property type="entry name" value="GAL4"/>
    <property type="match status" value="1"/>
</dbReference>
<evidence type="ECO:0000259" key="3">
    <source>
        <dbReference type="PROSITE" id="PS50048"/>
    </source>
</evidence>
<sequence length="677" mass="74969">MSVVQPTNPSTFPDGAEEALPQQRYRLSGAHAWARTPTPSDPCRSSLPLPHYMAHGQQPPVPRQRLAIACRYCRRRKLRCSGFAASDDGRCSNCARSGQDCIFTRVSAQTENFVPAHGTWRGAAQTPLMYGAYGQPLISAAKPEAGIILAQNLGPHSLPMNSPVTTEPRQILNPVLAPTPTFPDGKPINVRLPSGSKVRDSSAENISTTDDDATLNRGDSIYDTLDVTRADGRTAAQELWCSQEPPNEDHSSSNESRCNTVNKLRIHPPRLTPDVKASISERLPDNATVANKERSLEKGDSVILVKDEHQRLKCPFYQRDPEKHTRGSCRGVGFADLGKLKDHLKRVHCQPLRCTRCREEMGSDEAYAEHLQRDDICTKRPEIIDDRISAKLWLKLEFKKPPFSLHSSTEVKWRLMYKTLFPDDSEIPTPYDQHGISSRVEQILAEALEEELTREPGSALDPTISRIRGRIPLIIKRFKSRVAGNPGGSEHEEAEVIERSWMNTGINQKDLETKAVTGSARKIEPTHRSALLNQPSATSSCPTSTITFDESAGLHVLDAPAAKSVGESLGKELQRHSPSHNQLPGQLWSTMNSHEMPPTTLGHSSVHESTASPDHTTMHAEDILETAWNPDSIPHANSTTSLSLPSDWVDLSSDFDINQFVNEFDKSLENANVESDY</sequence>
<dbReference type="GO" id="GO:0008270">
    <property type="term" value="F:zinc ion binding"/>
    <property type="evidence" value="ECO:0007669"/>
    <property type="project" value="InterPro"/>
</dbReference>
<evidence type="ECO:0000313" key="4">
    <source>
        <dbReference type="EMBL" id="KAF2655393.1"/>
    </source>
</evidence>
<dbReference type="EMBL" id="MU004350">
    <property type="protein sequence ID" value="KAF2655393.1"/>
    <property type="molecule type" value="Genomic_DNA"/>
</dbReference>
<dbReference type="OrthoDB" id="3799363at2759"/>
<dbReference type="GO" id="GO:0000981">
    <property type="term" value="F:DNA-binding transcription factor activity, RNA polymerase II-specific"/>
    <property type="evidence" value="ECO:0007669"/>
    <property type="project" value="InterPro"/>
</dbReference>
<reference evidence="4" key="1">
    <citation type="journal article" date="2020" name="Stud. Mycol.">
        <title>101 Dothideomycetes genomes: a test case for predicting lifestyles and emergence of pathogens.</title>
        <authorList>
            <person name="Haridas S."/>
            <person name="Albert R."/>
            <person name="Binder M."/>
            <person name="Bloem J."/>
            <person name="Labutti K."/>
            <person name="Salamov A."/>
            <person name="Andreopoulos B."/>
            <person name="Baker S."/>
            <person name="Barry K."/>
            <person name="Bills G."/>
            <person name="Bluhm B."/>
            <person name="Cannon C."/>
            <person name="Castanera R."/>
            <person name="Culley D."/>
            <person name="Daum C."/>
            <person name="Ezra D."/>
            <person name="Gonzalez J."/>
            <person name="Henrissat B."/>
            <person name="Kuo A."/>
            <person name="Liang C."/>
            <person name="Lipzen A."/>
            <person name="Lutzoni F."/>
            <person name="Magnuson J."/>
            <person name="Mondo S."/>
            <person name="Nolan M."/>
            <person name="Ohm R."/>
            <person name="Pangilinan J."/>
            <person name="Park H.-J."/>
            <person name="Ramirez L."/>
            <person name="Alfaro M."/>
            <person name="Sun H."/>
            <person name="Tritt A."/>
            <person name="Yoshinaga Y."/>
            <person name="Zwiers L.-H."/>
            <person name="Turgeon B."/>
            <person name="Goodwin S."/>
            <person name="Spatafora J."/>
            <person name="Crous P."/>
            <person name="Grigoriev I."/>
        </authorList>
    </citation>
    <scope>NUCLEOTIDE SEQUENCE</scope>
    <source>
        <strain evidence="4">CBS 122681</strain>
    </source>
</reference>
<organism evidence="4 5">
    <name type="scientific">Lophiostoma macrostomum CBS 122681</name>
    <dbReference type="NCBI Taxonomy" id="1314788"/>
    <lineage>
        <taxon>Eukaryota</taxon>
        <taxon>Fungi</taxon>
        <taxon>Dikarya</taxon>
        <taxon>Ascomycota</taxon>
        <taxon>Pezizomycotina</taxon>
        <taxon>Dothideomycetes</taxon>
        <taxon>Pleosporomycetidae</taxon>
        <taxon>Pleosporales</taxon>
        <taxon>Lophiostomataceae</taxon>
        <taxon>Lophiostoma</taxon>
    </lineage>
</organism>
<gene>
    <name evidence="4" type="ORF">K491DRAFT_630282</name>
</gene>
<evidence type="ECO:0000256" key="2">
    <source>
        <dbReference type="SAM" id="MobiDB-lite"/>
    </source>
</evidence>
<name>A0A6A6T8X6_9PLEO</name>
<feature type="domain" description="Zn(2)-C6 fungal-type" evidence="3">
    <location>
        <begin position="69"/>
        <end position="103"/>
    </location>
</feature>
<dbReference type="PROSITE" id="PS50048">
    <property type="entry name" value="ZN2_CY6_FUNGAL_2"/>
    <property type="match status" value="1"/>
</dbReference>
<dbReference type="PROSITE" id="PS00463">
    <property type="entry name" value="ZN2_CY6_FUNGAL_1"/>
    <property type="match status" value="1"/>
</dbReference>
<protein>
    <recommendedName>
        <fullName evidence="3">Zn(2)-C6 fungal-type domain-containing protein</fullName>
    </recommendedName>
</protein>